<feature type="compositionally biased region" description="Polar residues" evidence="1">
    <location>
        <begin position="474"/>
        <end position="486"/>
    </location>
</feature>
<dbReference type="InterPro" id="IPR011009">
    <property type="entry name" value="Kinase-like_dom_sf"/>
</dbReference>
<feature type="region of interest" description="Disordered" evidence="1">
    <location>
        <begin position="388"/>
        <end position="496"/>
    </location>
</feature>
<evidence type="ECO:0000313" key="2">
    <source>
        <dbReference type="EMBL" id="KAF4123991.1"/>
    </source>
</evidence>
<dbReference type="AlphaFoldDB" id="A0A9P5D4X6"/>
<name>A0A9P5D4X6_9HYPO</name>
<dbReference type="Gene3D" id="1.10.510.10">
    <property type="entry name" value="Transferase(Phosphotransferase) domain 1"/>
    <property type="match status" value="1"/>
</dbReference>
<feature type="compositionally biased region" description="Gly residues" evidence="1">
    <location>
        <begin position="445"/>
        <end position="468"/>
    </location>
</feature>
<proteinExistence type="predicted"/>
<dbReference type="EMBL" id="JAANYQ010000005">
    <property type="protein sequence ID" value="KAF4123991.1"/>
    <property type="molecule type" value="Genomic_DNA"/>
</dbReference>
<evidence type="ECO:0000256" key="1">
    <source>
        <dbReference type="SAM" id="MobiDB-lite"/>
    </source>
</evidence>
<evidence type="ECO:0008006" key="4">
    <source>
        <dbReference type="Google" id="ProtNLM"/>
    </source>
</evidence>
<dbReference type="SUPFAM" id="SSF56112">
    <property type="entry name" value="Protein kinase-like (PK-like)"/>
    <property type="match status" value="1"/>
</dbReference>
<keyword evidence="3" id="KW-1185">Reference proteome</keyword>
<organism evidence="2 3">
    <name type="scientific">Geosmithia morbida</name>
    <dbReference type="NCBI Taxonomy" id="1094350"/>
    <lineage>
        <taxon>Eukaryota</taxon>
        <taxon>Fungi</taxon>
        <taxon>Dikarya</taxon>
        <taxon>Ascomycota</taxon>
        <taxon>Pezizomycotina</taxon>
        <taxon>Sordariomycetes</taxon>
        <taxon>Hypocreomycetidae</taxon>
        <taxon>Hypocreales</taxon>
        <taxon>Bionectriaceae</taxon>
        <taxon>Geosmithia</taxon>
    </lineage>
</organism>
<feature type="compositionally biased region" description="Basic and acidic residues" evidence="1">
    <location>
        <begin position="425"/>
        <end position="444"/>
    </location>
</feature>
<feature type="region of interest" description="Disordered" evidence="1">
    <location>
        <begin position="18"/>
        <end position="47"/>
    </location>
</feature>
<protein>
    <recommendedName>
        <fullName evidence="4">Protein kinase domain-containing protein</fullName>
    </recommendedName>
</protein>
<dbReference type="PANTHER" id="PTHR37171">
    <property type="entry name" value="SERINE/THREONINE-PROTEIN KINASE YRZF-RELATED"/>
    <property type="match status" value="1"/>
</dbReference>
<dbReference type="PANTHER" id="PTHR37171:SF1">
    <property type="entry name" value="SERINE_THREONINE-PROTEIN KINASE YRZF-RELATED"/>
    <property type="match status" value="1"/>
</dbReference>
<evidence type="ECO:0000313" key="3">
    <source>
        <dbReference type="Proteomes" id="UP000749293"/>
    </source>
</evidence>
<comment type="caution">
    <text evidence="2">The sequence shown here is derived from an EMBL/GenBank/DDBJ whole genome shotgun (WGS) entry which is preliminary data.</text>
</comment>
<sequence>MSTEEDLQRKLERLEQACEQARRNEEQARRNEEQARRNEEQARRENEQLQNFRRDTTLEEYLTACQEHILSKVHLVTDGYLTTRAPSTSPTRKNCPLLLKPWADFLSIQADMIERIDRIIPRHEQLFESVDFLERMGKRISELRVKDEASLVTVQHNTMEVPIRIILSRLYDFRHQDNSLTIPKGVDFQTTVSNLRGPTDTRDTVKRDAKLRTDQICVFRNSTQRDIAYIIEYKAPHKLHTQHLEQGLRRMNIVDEVVNKETIPTAKAEKFKHYAERLTAAAITQTYHYMLGAGLEYGYLTNGDAIVFLKIDWTDPTVLHYHLARPLREVIENEDATYSNSICQVLAFTMLALQSGQHGVDKRSDAAKRCGKWIVDFGLTLDEAAEEEEAAADATTSRSRKHRRSLGSSDWLPTPVKKFRRKPRRESPPSHSDRVLRSSSRRDGPGGGAGFGGSGDVGGGGGGGGAGRPGAASQEGSTADQGSSRPKSAGGGDEQERRREYCTASCLLSLVGGQPLDTECPNVALHRDGAQGEDGHAISYSQFMDLLRQQLSRSLEKGVAVLGIEGACGALFQMTLLQFGYTFVAKGFTGERLRELEHETAIYRKLQPLQGRGIPAWLGSVDLQPLDQVYFYDFDVELVHFLLLSYGGTEITTGREESRRRIIDTVTNILGEMHSLGVVHGDVRRPNVLQGPDGQINVVDFDRAKFLPAKRRDTTLSAISPNKRRRLAGSDGEAEASPPAKKKPLLGLAIQHAIQQDNSNAQSLFTLDCGRIIMGELDSDSM</sequence>
<dbReference type="Proteomes" id="UP000749293">
    <property type="component" value="Unassembled WGS sequence"/>
</dbReference>
<dbReference type="OrthoDB" id="411394at2759"/>
<accession>A0A9P5D4X6</accession>
<dbReference type="InterPro" id="IPR052396">
    <property type="entry name" value="Meiotic_Drive_Suppr_Kinase"/>
</dbReference>
<dbReference type="RefSeq" id="XP_035322643.1">
    <property type="nucleotide sequence ID" value="XM_035467677.1"/>
</dbReference>
<dbReference type="GeneID" id="55971932"/>
<gene>
    <name evidence="2" type="ORF">GMORB2_5707</name>
</gene>
<reference evidence="2" key="1">
    <citation type="submission" date="2020-03" db="EMBL/GenBank/DDBJ databases">
        <title>Site-based positive gene gene selection in Geosmithia morbida across the United States reveals a broad range of putative effectors and factors for local host and environmental adapation.</title>
        <authorList>
            <person name="Onufrak A."/>
            <person name="Murdoch R.W."/>
            <person name="Gazis R."/>
            <person name="Huff M."/>
            <person name="Staton M."/>
            <person name="Klingeman W."/>
            <person name="Hadziabdic D."/>
        </authorList>
    </citation>
    <scope>NUCLEOTIDE SEQUENCE</scope>
    <source>
        <strain evidence="2">1262</strain>
    </source>
</reference>